<feature type="domain" description="HTH tetR-type" evidence="5">
    <location>
        <begin position="5"/>
        <end position="65"/>
    </location>
</feature>
<feature type="DNA-binding region" description="H-T-H motif" evidence="4">
    <location>
        <begin position="28"/>
        <end position="47"/>
    </location>
</feature>
<dbReference type="GO" id="GO:0003677">
    <property type="term" value="F:DNA binding"/>
    <property type="evidence" value="ECO:0007669"/>
    <property type="project" value="UniProtKB-UniRule"/>
</dbReference>
<dbReference type="InterPro" id="IPR036271">
    <property type="entry name" value="Tet_transcr_reg_TetR-rel_C_sf"/>
</dbReference>
<dbReference type="InterPro" id="IPR054156">
    <property type="entry name" value="YxaF_TetR_C"/>
</dbReference>
<dbReference type="InterPro" id="IPR001647">
    <property type="entry name" value="HTH_TetR"/>
</dbReference>
<sequence>MRPSKLTRAEMLNICALEFKKHGYHGTSMQMLASACGLTKGAFYYHYSNKEKLLEDILIETNEYLHKNLFSIPEIQTLTVMEKFEKMHQIATHFFCTTEKGCLMGIISIEALYSLPNILPIIQRFFSDWQRSLTTLYSFKYPENEATIFAKQSVAEYEGAILMYRVTNDETYIALLKSRIQAQLQF</sequence>
<evidence type="ECO:0000256" key="1">
    <source>
        <dbReference type="ARBA" id="ARBA00023015"/>
    </source>
</evidence>
<dbReference type="RefSeq" id="WP_005258481.1">
    <property type="nucleotide sequence ID" value="NZ_BMDR01000004.1"/>
</dbReference>
<dbReference type="SUPFAM" id="SSF48498">
    <property type="entry name" value="Tetracyclin repressor-like, C-terminal domain"/>
    <property type="match status" value="1"/>
</dbReference>
<keyword evidence="7" id="KW-1185">Reference proteome</keyword>
<dbReference type="PATRIC" id="fig|1217706.3.peg.2305"/>
<evidence type="ECO:0000259" key="5">
    <source>
        <dbReference type="PROSITE" id="PS50977"/>
    </source>
</evidence>
<dbReference type="Pfam" id="PF00440">
    <property type="entry name" value="TetR_N"/>
    <property type="match status" value="1"/>
</dbReference>
<dbReference type="PANTHER" id="PTHR47506">
    <property type="entry name" value="TRANSCRIPTIONAL REGULATORY PROTEIN"/>
    <property type="match status" value="1"/>
</dbReference>
<dbReference type="InterPro" id="IPR009057">
    <property type="entry name" value="Homeodomain-like_sf"/>
</dbReference>
<proteinExistence type="predicted"/>
<dbReference type="Proteomes" id="UP000013173">
    <property type="component" value="Unassembled WGS sequence"/>
</dbReference>
<accession>N9NPK9</accession>
<keyword evidence="3" id="KW-0804">Transcription</keyword>
<dbReference type="PRINTS" id="PR00455">
    <property type="entry name" value="HTHTETR"/>
</dbReference>
<evidence type="ECO:0000313" key="6">
    <source>
        <dbReference type="EMBL" id="ENX23124.1"/>
    </source>
</evidence>
<dbReference type="SUPFAM" id="SSF46689">
    <property type="entry name" value="Homeodomain-like"/>
    <property type="match status" value="1"/>
</dbReference>
<evidence type="ECO:0000256" key="2">
    <source>
        <dbReference type="ARBA" id="ARBA00023125"/>
    </source>
</evidence>
<dbReference type="HOGENOM" id="CLU_069356_28_1_6"/>
<organism evidence="6 7">
    <name type="scientific">Acinetobacter vivianii</name>
    <dbReference type="NCBI Taxonomy" id="1776742"/>
    <lineage>
        <taxon>Bacteria</taxon>
        <taxon>Pseudomonadati</taxon>
        <taxon>Pseudomonadota</taxon>
        <taxon>Gammaproteobacteria</taxon>
        <taxon>Moraxellales</taxon>
        <taxon>Moraxellaceae</taxon>
        <taxon>Acinetobacter</taxon>
    </lineage>
</organism>
<evidence type="ECO:0000256" key="3">
    <source>
        <dbReference type="ARBA" id="ARBA00023163"/>
    </source>
</evidence>
<keyword evidence="1" id="KW-0805">Transcription regulation</keyword>
<evidence type="ECO:0000313" key="7">
    <source>
        <dbReference type="Proteomes" id="UP000013173"/>
    </source>
</evidence>
<evidence type="ECO:0000256" key="4">
    <source>
        <dbReference type="PROSITE-ProRule" id="PRU00335"/>
    </source>
</evidence>
<dbReference type="Gene3D" id="1.10.357.10">
    <property type="entry name" value="Tetracycline Repressor, domain 2"/>
    <property type="match status" value="1"/>
</dbReference>
<name>N9NPK9_9GAMM</name>
<dbReference type="PROSITE" id="PS50977">
    <property type="entry name" value="HTH_TETR_2"/>
    <property type="match status" value="1"/>
</dbReference>
<comment type="caution">
    <text evidence="6">The sequence shown here is derived from an EMBL/GenBank/DDBJ whole genome shotgun (WGS) entry which is preliminary data.</text>
</comment>
<dbReference type="PANTHER" id="PTHR47506:SF7">
    <property type="entry name" value="TRANSCRIPTIONAL REGULATORY PROTEIN"/>
    <property type="match status" value="1"/>
</dbReference>
<reference evidence="6 7" key="1">
    <citation type="submission" date="2013-02" db="EMBL/GenBank/DDBJ databases">
        <title>The Genome Sequence of Acinetobacter sp. NIPH 2168.</title>
        <authorList>
            <consortium name="The Broad Institute Genome Sequencing Platform"/>
            <consortium name="The Broad Institute Genome Sequencing Center for Infectious Disease"/>
            <person name="Cerqueira G."/>
            <person name="Feldgarden M."/>
            <person name="Courvalin P."/>
            <person name="Perichon B."/>
            <person name="Grillot-Courvalin C."/>
            <person name="Clermont D."/>
            <person name="Rocha E."/>
            <person name="Yoon E.-J."/>
            <person name="Nemec A."/>
            <person name="Walker B."/>
            <person name="Young S.K."/>
            <person name="Zeng Q."/>
            <person name="Gargeya S."/>
            <person name="Fitzgerald M."/>
            <person name="Haas B."/>
            <person name="Abouelleil A."/>
            <person name="Alvarado L."/>
            <person name="Arachchi H.M."/>
            <person name="Berlin A.M."/>
            <person name="Chapman S.B."/>
            <person name="Dewar J."/>
            <person name="Goldberg J."/>
            <person name="Griggs A."/>
            <person name="Gujja S."/>
            <person name="Hansen M."/>
            <person name="Howarth C."/>
            <person name="Imamovic A."/>
            <person name="Larimer J."/>
            <person name="McCowan C."/>
            <person name="Murphy C."/>
            <person name="Neiman D."/>
            <person name="Pearson M."/>
            <person name="Priest M."/>
            <person name="Roberts A."/>
            <person name="Saif S."/>
            <person name="Shea T."/>
            <person name="Sisk P."/>
            <person name="Sykes S."/>
            <person name="Wortman J."/>
            <person name="Nusbaum C."/>
            <person name="Birren B."/>
        </authorList>
    </citation>
    <scope>NUCLEOTIDE SEQUENCE [LARGE SCALE GENOMIC DNA]</scope>
    <source>
        <strain evidence="6 7">NIPH 2168</strain>
    </source>
</reference>
<protein>
    <recommendedName>
        <fullName evidence="5">HTH tetR-type domain-containing protein</fullName>
    </recommendedName>
</protein>
<gene>
    <name evidence="6" type="ORF">F892_02367</name>
</gene>
<dbReference type="Pfam" id="PF21993">
    <property type="entry name" value="TetR_C_13_2"/>
    <property type="match status" value="1"/>
</dbReference>
<dbReference type="GeneID" id="303683870"/>
<keyword evidence="2 4" id="KW-0238">DNA-binding</keyword>
<dbReference type="OrthoDB" id="9809772at2"/>
<dbReference type="EMBL" id="APRW01000009">
    <property type="protein sequence ID" value="ENX23124.1"/>
    <property type="molecule type" value="Genomic_DNA"/>
</dbReference>
<dbReference type="AlphaFoldDB" id="N9NPK9"/>